<dbReference type="PANTHER" id="PTHR33993:SF2">
    <property type="entry name" value="VOC DOMAIN-CONTAINING PROTEIN"/>
    <property type="match status" value="1"/>
</dbReference>
<reference evidence="2" key="1">
    <citation type="submission" date="2023-03" db="EMBL/GenBank/DDBJ databases">
        <title>Andean soil-derived lignocellulolytic bacterial consortium as a source of novel taxa and putative plastic-active enzymes.</title>
        <authorList>
            <person name="Diaz-Garcia L."/>
            <person name="Chuvochina M."/>
            <person name="Feuerriegel G."/>
            <person name="Bunk B."/>
            <person name="Sproer C."/>
            <person name="Streit W.R."/>
            <person name="Rodriguez L.M."/>
            <person name="Overmann J."/>
            <person name="Jimenez D.J."/>
        </authorList>
    </citation>
    <scope>NUCLEOTIDE SEQUENCE</scope>
    <source>
        <strain evidence="2">MAG 26</strain>
    </source>
</reference>
<dbReference type="InterPro" id="IPR029068">
    <property type="entry name" value="Glyas_Bleomycin-R_OHBP_Dase"/>
</dbReference>
<dbReference type="Pfam" id="PF00903">
    <property type="entry name" value="Glyoxalase"/>
    <property type="match status" value="1"/>
</dbReference>
<dbReference type="AlphaFoldDB" id="A0AAJ5X6R5"/>
<gene>
    <name evidence="2" type="ORF">P0Y56_04060</name>
</gene>
<proteinExistence type="predicted"/>
<protein>
    <submittedName>
        <fullName evidence="2">VOC family protein</fullName>
    </submittedName>
</protein>
<dbReference type="Proteomes" id="UP001218362">
    <property type="component" value="Chromosome"/>
</dbReference>
<dbReference type="Gene3D" id="3.10.180.10">
    <property type="entry name" value="2,3-Dihydroxybiphenyl 1,2-Dioxygenase, domain 1"/>
    <property type="match status" value="1"/>
</dbReference>
<dbReference type="PANTHER" id="PTHR33993">
    <property type="entry name" value="GLYOXALASE-RELATED"/>
    <property type="match status" value="1"/>
</dbReference>
<dbReference type="EMBL" id="CP119316">
    <property type="protein sequence ID" value="WEK47473.1"/>
    <property type="molecule type" value="Genomic_DNA"/>
</dbReference>
<evidence type="ECO:0000259" key="1">
    <source>
        <dbReference type="PROSITE" id="PS51819"/>
    </source>
</evidence>
<dbReference type="InterPro" id="IPR037523">
    <property type="entry name" value="VOC_core"/>
</dbReference>
<dbReference type="InterPro" id="IPR052164">
    <property type="entry name" value="Anthracycline_SecMetBiosynth"/>
</dbReference>
<sequence length="130" mass="13768">MSTPAARLAFFKLNVPDMDKALAFYGAVFGLAVTATFDEDEFLEHILGTPGQQDGLNLILVQYKDGREVAVGPGHGPVGFMTDDIDALFARAIGAGANPIVPVFDLGPVKVGIFLDPDGHEIELVQQNAA</sequence>
<dbReference type="SUPFAM" id="SSF54593">
    <property type="entry name" value="Glyoxalase/Bleomycin resistance protein/Dihydroxybiphenyl dioxygenase"/>
    <property type="match status" value="1"/>
</dbReference>
<dbReference type="CDD" id="cd06587">
    <property type="entry name" value="VOC"/>
    <property type="match status" value="1"/>
</dbReference>
<organism evidence="2 3">
    <name type="scientific">Candidatus Andeanibacterium colombiense</name>
    <dbReference type="NCBI Taxonomy" id="3121345"/>
    <lineage>
        <taxon>Bacteria</taxon>
        <taxon>Pseudomonadati</taxon>
        <taxon>Pseudomonadota</taxon>
        <taxon>Alphaproteobacteria</taxon>
        <taxon>Sphingomonadales</taxon>
        <taxon>Sphingomonadaceae</taxon>
        <taxon>Candidatus Andeanibacterium</taxon>
    </lineage>
</organism>
<feature type="domain" description="VOC" evidence="1">
    <location>
        <begin position="7"/>
        <end position="127"/>
    </location>
</feature>
<dbReference type="InterPro" id="IPR004360">
    <property type="entry name" value="Glyas_Fos-R_dOase_dom"/>
</dbReference>
<evidence type="ECO:0000313" key="3">
    <source>
        <dbReference type="Proteomes" id="UP001218362"/>
    </source>
</evidence>
<evidence type="ECO:0000313" key="2">
    <source>
        <dbReference type="EMBL" id="WEK47473.1"/>
    </source>
</evidence>
<name>A0AAJ5X6R5_9SPHN</name>
<accession>A0AAJ5X6R5</accession>
<dbReference type="PROSITE" id="PS51819">
    <property type="entry name" value="VOC"/>
    <property type="match status" value="1"/>
</dbReference>
<dbReference type="KEGG" id="acob:P0Y56_04060"/>